<feature type="transmembrane region" description="Helical" evidence="9">
    <location>
        <begin position="44"/>
        <end position="62"/>
    </location>
</feature>
<dbReference type="eggNOG" id="COG3781">
    <property type="taxonomic scope" value="Bacteria"/>
</dbReference>
<dbReference type="PANTHER" id="PTHR33281">
    <property type="entry name" value="UPF0187 PROTEIN YNEE"/>
    <property type="match status" value="1"/>
</dbReference>
<evidence type="ECO:0000256" key="9">
    <source>
        <dbReference type="SAM" id="Phobius"/>
    </source>
</evidence>
<dbReference type="GO" id="GO:0005254">
    <property type="term" value="F:chloride channel activity"/>
    <property type="evidence" value="ECO:0007669"/>
    <property type="project" value="InterPro"/>
</dbReference>
<evidence type="ECO:0000256" key="6">
    <source>
        <dbReference type="ARBA" id="ARBA00023065"/>
    </source>
</evidence>
<evidence type="ECO:0000256" key="5">
    <source>
        <dbReference type="ARBA" id="ARBA00022989"/>
    </source>
</evidence>
<keyword evidence="4 9" id="KW-0812">Transmembrane</keyword>
<reference evidence="10 11" key="1">
    <citation type="submission" date="2013-09" db="EMBL/GenBank/DDBJ databases">
        <authorList>
            <person name="Zeng Z."/>
            <person name="Chen C."/>
        </authorList>
    </citation>
    <scope>NUCLEOTIDE SEQUENCE [LARGE SCALE GENOMIC DNA]</scope>
    <source>
        <strain evidence="10 11">F44-8</strain>
    </source>
</reference>
<evidence type="ECO:0000256" key="1">
    <source>
        <dbReference type="ARBA" id="ARBA00004651"/>
    </source>
</evidence>
<dbReference type="PANTHER" id="PTHR33281:SF19">
    <property type="entry name" value="VOLTAGE-DEPENDENT ANION CHANNEL-FORMING PROTEIN YNEE"/>
    <property type="match status" value="1"/>
</dbReference>
<evidence type="ECO:0000256" key="7">
    <source>
        <dbReference type="ARBA" id="ARBA00023136"/>
    </source>
</evidence>
<evidence type="ECO:0000256" key="4">
    <source>
        <dbReference type="ARBA" id="ARBA00022692"/>
    </source>
</evidence>
<evidence type="ECO:0000313" key="11">
    <source>
        <dbReference type="Proteomes" id="UP000030129"/>
    </source>
</evidence>
<organism evidence="10 11">
    <name type="scientific">Flavobacterium beibuense F44-8</name>
    <dbReference type="NCBI Taxonomy" id="1406840"/>
    <lineage>
        <taxon>Bacteria</taxon>
        <taxon>Pseudomonadati</taxon>
        <taxon>Bacteroidota</taxon>
        <taxon>Flavobacteriia</taxon>
        <taxon>Flavobacteriales</taxon>
        <taxon>Flavobacteriaceae</taxon>
        <taxon>Flavobacterium</taxon>
    </lineage>
</organism>
<keyword evidence="11" id="KW-1185">Reference proteome</keyword>
<evidence type="ECO:0000313" key="10">
    <source>
        <dbReference type="EMBL" id="KGO79534.1"/>
    </source>
</evidence>
<feature type="transmembrane region" description="Helical" evidence="9">
    <location>
        <begin position="209"/>
        <end position="228"/>
    </location>
</feature>
<dbReference type="AlphaFoldDB" id="A0A0A2LHZ5"/>
<gene>
    <name evidence="10" type="ORF">Q763_13370</name>
</gene>
<sequence length="317" mass="36869">MLLKKKIPMKYVLGKIKVELVLVLLYTIGFELVHHYYHALSIDIPIAVPTIIGTIISLLLAFKSNQAYDRWWEARIVWGAIVNDSRTLIRQVIGFYKDPDFSVEASDFKERFAKRQAAWCYSLGMSLRGKDPLRPIKSLLTEEEYNFVKKHKHVPNALLLLHAKELKKGNNQDRINVYQQVEIDNTLSRLCDSMGKCERIKNTVFPTTYSMYIRFTLLLFLTLLPFGLTDFLGWLQIPLVTTIGAAFFLIEKMAIHLQDPFENRATDTPMISISNNIEKNLLQMVHEYRDEYNAEDDMFESPKLNHMQPEKNAYFVL</sequence>
<protein>
    <submittedName>
        <fullName evidence="10">Membrane protein</fullName>
    </submittedName>
</protein>
<comment type="caution">
    <text evidence="10">The sequence shown here is derived from an EMBL/GenBank/DDBJ whole genome shotgun (WGS) entry which is preliminary data.</text>
</comment>
<comment type="subcellular location">
    <subcellularLocation>
        <location evidence="1">Cell membrane</location>
        <topology evidence="1">Multi-pass membrane protein</topology>
    </subcellularLocation>
</comment>
<dbReference type="EMBL" id="JRLV01000016">
    <property type="protein sequence ID" value="KGO79534.1"/>
    <property type="molecule type" value="Genomic_DNA"/>
</dbReference>
<evidence type="ECO:0000256" key="3">
    <source>
        <dbReference type="ARBA" id="ARBA00022475"/>
    </source>
</evidence>
<keyword evidence="7 9" id="KW-0472">Membrane</keyword>
<dbReference type="GO" id="GO:0005886">
    <property type="term" value="C:plasma membrane"/>
    <property type="evidence" value="ECO:0007669"/>
    <property type="project" value="UniProtKB-SubCell"/>
</dbReference>
<accession>A0A0A2LHZ5</accession>
<feature type="transmembrane region" description="Helical" evidence="9">
    <location>
        <begin position="234"/>
        <end position="250"/>
    </location>
</feature>
<name>A0A0A2LHZ5_9FLAO</name>
<dbReference type="Proteomes" id="UP000030129">
    <property type="component" value="Unassembled WGS sequence"/>
</dbReference>
<evidence type="ECO:0000256" key="8">
    <source>
        <dbReference type="ARBA" id="ARBA00034708"/>
    </source>
</evidence>
<keyword evidence="6" id="KW-0406">Ion transport</keyword>
<dbReference type="STRING" id="1406840.Q763_13370"/>
<dbReference type="RefSeq" id="WP_035135048.1">
    <property type="nucleotide sequence ID" value="NZ_JRLV01000016.1"/>
</dbReference>
<keyword evidence="2" id="KW-0813">Transport</keyword>
<keyword evidence="3" id="KW-1003">Cell membrane</keyword>
<proteinExistence type="inferred from homology"/>
<keyword evidence="5 9" id="KW-1133">Transmembrane helix</keyword>
<comment type="similarity">
    <text evidence="8">Belongs to the anion channel-forming bestrophin (TC 1.A.46) family.</text>
</comment>
<evidence type="ECO:0000256" key="2">
    <source>
        <dbReference type="ARBA" id="ARBA00022448"/>
    </source>
</evidence>
<dbReference type="InterPro" id="IPR044669">
    <property type="entry name" value="YneE/VCCN1/2-like"/>
</dbReference>
<dbReference type="Pfam" id="PF25539">
    <property type="entry name" value="Bestrophin_2"/>
    <property type="match status" value="1"/>
</dbReference>